<gene>
    <name evidence="2" type="ORF">BGC07_18970</name>
</gene>
<dbReference type="Proteomes" id="UP000094329">
    <property type="component" value="Unassembled WGS sequence"/>
</dbReference>
<feature type="chain" id="PRO_5045343145" evidence="1">
    <location>
        <begin position="22"/>
        <end position="158"/>
    </location>
</feature>
<dbReference type="RefSeq" id="WP_069314617.1">
    <property type="nucleotide sequence ID" value="NZ_MDTU01000011.1"/>
</dbReference>
<proteinExistence type="predicted"/>
<keyword evidence="3" id="KW-1185">Reference proteome</keyword>
<evidence type="ECO:0000313" key="3">
    <source>
        <dbReference type="Proteomes" id="UP000094329"/>
    </source>
</evidence>
<accession>A0ABX2ZWI5</accession>
<evidence type="ECO:0000256" key="1">
    <source>
        <dbReference type="SAM" id="SignalP"/>
    </source>
</evidence>
<evidence type="ECO:0000313" key="2">
    <source>
        <dbReference type="EMBL" id="ODN40946.1"/>
    </source>
</evidence>
<keyword evidence="1" id="KW-0732">Signal</keyword>
<sequence>MKKLLPLSLAITCLLSSSAMALTVNVYNNTGQNNPNYSAEKPAPVKFGAQFKSDMSYCDEYGHCSRKGVHKEQVNIGNQYTYIYKNKDAEQKSKGLGPSLVIKNNGNKKKDYIFNDVEATYNCHIYRTYKHNNSYRWSLQCDEVTMNNQEIFAKLRFK</sequence>
<organism evidence="2 3">
    <name type="scientific">Piscirickettsia litoralis</name>
    <dbReference type="NCBI Taxonomy" id="1891921"/>
    <lineage>
        <taxon>Bacteria</taxon>
        <taxon>Pseudomonadati</taxon>
        <taxon>Pseudomonadota</taxon>
        <taxon>Gammaproteobacteria</taxon>
        <taxon>Thiotrichales</taxon>
        <taxon>Piscirickettsiaceae</taxon>
        <taxon>Piscirickettsia</taxon>
    </lineage>
</organism>
<protein>
    <submittedName>
        <fullName evidence="2">Uncharacterized protein</fullName>
    </submittedName>
</protein>
<reference evidence="2 3" key="1">
    <citation type="submission" date="2016-08" db="EMBL/GenBank/DDBJ databases">
        <title>Draft genome sequence of Candidatus Piscirickettsia litoralis, from seawater.</title>
        <authorList>
            <person name="Wan X."/>
            <person name="Lee A.J."/>
            <person name="Hou S."/>
            <person name="Donachie S.P."/>
        </authorList>
    </citation>
    <scope>NUCLEOTIDE SEQUENCE [LARGE SCALE GENOMIC DNA]</scope>
    <source>
        <strain evidence="2 3">Y2</strain>
    </source>
</reference>
<dbReference type="EMBL" id="MDTU01000011">
    <property type="protein sequence ID" value="ODN40946.1"/>
    <property type="molecule type" value="Genomic_DNA"/>
</dbReference>
<name>A0ABX2ZWI5_9GAMM</name>
<comment type="caution">
    <text evidence="2">The sequence shown here is derived from an EMBL/GenBank/DDBJ whole genome shotgun (WGS) entry which is preliminary data.</text>
</comment>
<feature type="signal peptide" evidence="1">
    <location>
        <begin position="1"/>
        <end position="21"/>
    </location>
</feature>